<proteinExistence type="predicted"/>
<keyword evidence="4" id="KW-1185">Reference proteome</keyword>
<gene>
    <name evidence="3" type="ORF">PAC_13456</name>
</gene>
<dbReference type="GO" id="GO:0005524">
    <property type="term" value="F:ATP binding"/>
    <property type="evidence" value="ECO:0007669"/>
    <property type="project" value="InterPro"/>
</dbReference>
<sequence length="290" mass="33271">MDRLLLQQISTSTLNHATKAKKPPADEARRLGADRDLNEQTTNREGRDNLDDRAETPEEKCYPLLGEGYTAKIYRIPNSERFIKLYPIENEKHFLAEKAAYELLSANSPPPNIPTYYGTSSDFPLGMVLSRADRGDAYEYLYRARRMGPMPTKKDFYRWAKQAAQALDYAHSLHIMHADIHLLWDSDRKERDEEGKKIDMQINARSEIFALGSAIYHMVGGNDLWGGELEQKRDRDEIVRRLKAQEMPGTEELVCLGSVVKRCWAVEFAGMDDVVKAIEDEEREDEQNDG</sequence>
<dbReference type="OrthoDB" id="1668230at2759"/>
<feature type="compositionally biased region" description="Basic and acidic residues" evidence="1">
    <location>
        <begin position="23"/>
        <end position="55"/>
    </location>
</feature>
<dbReference type="SMART" id="SM00220">
    <property type="entry name" value="S_TKc"/>
    <property type="match status" value="1"/>
</dbReference>
<accession>A0A1L7XET5</accession>
<evidence type="ECO:0000256" key="1">
    <source>
        <dbReference type="SAM" id="MobiDB-lite"/>
    </source>
</evidence>
<dbReference type="GO" id="GO:0004672">
    <property type="term" value="F:protein kinase activity"/>
    <property type="evidence" value="ECO:0007669"/>
    <property type="project" value="InterPro"/>
</dbReference>
<dbReference type="AlphaFoldDB" id="A0A1L7XET5"/>
<protein>
    <recommendedName>
        <fullName evidence="2">Protein kinase domain-containing protein</fullName>
    </recommendedName>
</protein>
<dbReference type="SUPFAM" id="SSF56112">
    <property type="entry name" value="Protein kinase-like (PK-like)"/>
    <property type="match status" value="1"/>
</dbReference>
<evidence type="ECO:0000313" key="3">
    <source>
        <dbReference type="EMBL" id="CZR63559.1"/>
    </source>
</evidence>
<dbReference type="Proteomes" id="UP000184330">
    <property type="component" value="Unassembled WGS sequence"/>
</dbReference>
<feature type="domain" description="Protein kinase" evidence="2">
    <location>
        <begin position="59"/>
        <end position="275"/>
    </location>
</feature>
<dbReference type="InterPro" id="IPR011009">
    <property type="entry name" value="Kinase-like_dom_sf"/>
</dbReference>
<evidence type="ECO:0000259" key="2">
    <source>
        <dbReference type="SMART" id="SM00220"/>
    </source>
</evidence>
<name>A0A1L7XET5_9HELO</name>
<dbReference type="EMBL" id="FJOG01000024">
    <property type="protein sequence ID" value="CZR63559.1"/>
    <property type="molecule type" value="Genomic_DNA"/>
</dbReference>
<organism evidence="3 4">
    <name type="scientific">Phialocephala subalpina</name>
    <dbReference type="NCBI Taxonomy" id="576137"/>
    <lineage>
        <taxon>Eukaryota</taxon>
        <taxon>Fungi</taxon>
        <taxon>Dikarya</taxon>
        <taxon>Ascomycota</taxon>
        <taxon>Pezizomycotina</taxon>
        <taxon>Leotiomycetes</taxon>
        <taxon>Helotiales</taxon>
        <taxon>Mollisiaceae</taxon>
        <taxon>Phialocephala</taxon>
        <taxon>Phialocephala fortinii species complex</taxon>
    </lineage>
</organism>
<dbReference type="Gene3D" id="1.10.510.10">
    <property type="entry name" value="Transferase(Phosphotransferase) domain 1"/>
    <property type="match status" value="1"/>
</dbReference>
<feature type="region of interest" description="Disordered" evidence="1">
    <location>
        <begin position="14"/>
        <end position="55"/>
    </location>
</feature>
<dbReference type="InterPro" id="IPR000719">
    <property type="entry name" value="Prot_kinase_dom"/>
</dbReference>
<evidence type="ECO:0000313" key="4">
    <source>
        <dbReference type="Proteomes" id="UP000184330"/>
    </source>
</evidence>
<reference evidence="3 4" key="1">
    <citation type="submission" date="2016-03" db="EMBL/GenBank/DDBJ databases">
        <authorList>
            <person name="Ploux O."/>
        </authorList>
    </citation>
    <scope>NUCLEOTIDE SEQUENCE [LARGE SCALE GENOMIC DNA]</scope>
    <source>
        <strain evidence="3 4">UAMH 11012</strain>
    </source>
</reference>
<dbReference type="Gene3D" id="3.30.200.20">
    <property type="entry name" value="Phosphorylase Kinase, domain 1"/>
    <property type="match status" value="1"/>
</dbReference>